<comment type="caution">
    <text evidence="2">The sequence shown here is derived from an EMBL/GenBank/DDBJ whole genome shotgun (WGS) entry which is preliminary data.</text>
</comment>
<keyword evidence="1" id="KW-0472">Membrane</keyword>
<keyword evidence="1" id="KW-0812">Transmembrane</keyword>
<reference evidence="2 3" key="1">
    <citation type="submission" date="2024-10" db="EMBL/GenBank/DDBJ databases">
        <title>The Natural Products Discovery Center: Release of the First 8490 Sequenced Strains for Exploring Actinobacteria Biosynthetic Diversity.</title>
        <authorList>
            <person name="Kalkreuter E."/>
            <person name="Kautsar S.A."/>
            <person name="Yang D."/>
            <person name="Bader C.D."/>
            <person name="Teijaro C.N."/>
            <person name="Fluegel L."/>
            <person name="Davis C.M."/>
            <person name="Simpson J.R."/>
            <person name="Lauterbach L."/>
            <person name="Steele A.D."/>
            <person name="Gui C."/>
            <person name="Meng S."/>
            <person name="Li G."/>
            <person name="Viehrig K."/>
            <person name="Ye F."/>
            <person name="Su P."/>
            <person name="Kiefer A.F."/>
            <person name="Nichols A."/>
            <person name="Cepeda A.J."/>
            <person name="Yan W."/>
            <person name="Fan B."/>
            <person name="Jiang Y."/>
            <person name="Adhikari A."/>
            <person name="Zheng C.-J."/>
            <person name="Schuster L."/>
            <person name="Cowan T.M."/>
            <person name="Smanski M.J."/>
            <person name="Chevrette M.G."/>
            <person name="De Carvalho L.P.S."/>
            <person name="Shen B."/>
        </authorList>
    </citation>
    <scope>NUCLEOTIDE SEQUENCE [LARGE SCALE GENOMIC DNA]</scope>
    <source>
        <strain evidence="2 3">NPDC053346</strain>
    </source>
</reference>
<keyword evidence="3" id="KW-1185">Reference proteome</keyword>
<gene>
    <name evidence="2" type="ORF">ACIGW0_08180</name>
</gene>
<dbReference type="Proteomes" id="UP001614391">
    <property type="component" value="Unassembled WGS sequence"/>
</dbReference>
<evidence type="ECO:0000313" key="3">
    <source>
        <dbReference type="Proteomes" id="UP001614391"/>
    </source>
</evidence>
<dbReference type="EMBL" id="JBITYT010000003">
    <property type="protein sequence ID" value="MFI9119358.1"/>
    <property type="molecule type" value="Genomic_DNA"/>
</dbReference>
<name>A0ABW8CP78_STRBI</name>
<keyword evidence="1" id="KW-1133">Transmembrane helix</keyword>
<evidence type="ECO:0000313" key="2">
    <source>
        <dbReference type="EMBL" id="MFI9119358.1"/>
    </source>
</evidence>
<sequence>MSAGHVPDQGVMIHLSVALLLHQLGPLLLGKRRTLSYTGIGSSFRLDFRRDGRGFVSVASKGTPVGGARAEGLARAVLRAAEEFTEGGLAHLPPDSGARSDCLAAVREFRAATKTAEATGAAEA</sequence>
<proteinExistence type="predicted"/>
<feature type="transmembrane region" description="Helical" evidence="1">
    <location>
        <begin position="12"/>
        <end position="29"/>
    </location>
</feature>
<dbReference type="RefSeq" id="WP_399612213.1">
    <property type="nucleotide sequence ID" value="NZ_JBITYT010000003.1"/>
</dbReference>
<accession>A0ABW8CP78</accession>
<protein>
    <submittedName>
        <fullName evidence="2">Uncharacterized protein</fullName>
    </submittedName>
</protein>
<evidence type="ECO:0000256" key="1">
    <source>
        <dbReference type="SAM" id="Phobius"/>
    </source>
</evidence>
<organism evidence="2 3">
    <name type="scientific">Streptomyces bikiniensis</name>
    <dbReference type="NCBI Taxonomy" id="1896"/>
    <lineage>
        <taxon>Bacteria</taxon>
        <taxon>Bacillati</taxon>
        <taxon>Actinomycetota</taxon>
        <taxon>Actinomycetes</taxon>
        <taxon>Kitasatosporales</taxon>
        <taxon>Streptomycetaceae</taxon>
        <taxon>Streptomyces</taxon>
    </lineage>
</organism>